<dbReference type="EMBL" id="VYZH01004299">
    <property type="protein sequence ID" value="NWS48004.1"/>
    <property type="molecule type" value="Genomic_DNA"/>
</dbReference>
<sequence>REEREAWIRAKYEQKLFLAPLPEAEGPLGEQLLRAVQDKDLELVLLLLAHSKKEQLNVSTGDGDGRQALHVALSLQHGADVRARDGRGHTALFYARRAGSRECADILVQHGCPGE</sequence>
<dbReference type="Proteomes" id="UP000562415">
    <property type="component" value="Unassembled WGS sequence"/>
</dbReference>
<dbReference type="GO" id="GO:0043524">
    <property type="term" value="P:negative regulation of neuron apoptotic process"/>
    <property type="evidence" value="ECO:0007669"/>
    <property type="project" value="TreeGrafter"/>
</dbReference>
<dbReference type="GO" id="GO:0005096">
    <property type="term" value="F:GTPase activator activity"/>
    <property type="evidence" value="ECO:0007669"/>
    <property type="project" value="TreeGrafter"/>
</dbReference>
<comment type="caution">
    <text evidence="2">The sequence shown here is derived from an EMBL/GenBank/DDBJ whole genome shotgun (WGS) entry which is preliminary data.</text>
</comment>
<dbReference type="InterPro" id="IPR036770">
    <property type="entry name" value="Ankyrin_rpt-contain_sf"/>
</dbReference>
<keyword evidence="3" id="KW-1185">Reference proteome</keyword>
<gene>
    <name evidence="2" type="primary">Agap3_1</name>
    <name evidence="2" type="ORF">PROATE_R00504</name>
</gene>
<dbReference type="OrthoDB" id="6136903at2759"/>
<dbReference type="PANTHER" id="PTHR45819">
    <property type="entry name" value="CENTAURIN-GAMMA-1A"/>
    <property type="match status" value="1"/>
</dbReference>
<dbReference type="GO" id="GO:0005634">
    <property type="term" value="C:nucleus"/>
    <property type="evidence" value="ECO:0007669"/>
    <property type="project" value="TreeGrafter"/>
</dbReference>
<dbReference type="InterPro" id="IPR002110">
    <property type="entry name" value="Ankyrin_rpt"/>
</dbReference>
<evidence type="ECO:0000313" key="2">
    <source>
        <dbReference type="EMBL" id="NWS48004.1"/>
    </source>
</evidence>
<proteinExistence type="predicted"/>
<name>A0A7K5FT03_PROAR</name>
<dbReference type="Pfam" id="PF12796">
    <property type="entry name" value="Ank_2"/>
    <property type="match status" value="1"/>
</dbReference>
<dbReference type="SUPFAM" id="SSF48403">
    <property type="entry name" value="Ankyrin repeat"/>
    <property type="match status" value="1"/>
</dbReference>
<reference evidence="2 3" key="1">
    <citation type="submission" date="2019-09" db="EMBL/GenBank/DDBJ databases">
        <title>Bird 10,000 Genomes (B10K) Project - Family phase.</title>
        <authorList>
            <person name="Zhang G."/>
        </authorList>
    </citation>
    <scope>NUCLEOTIDE SEQUENCE [LARGE SCALE GENOMIC DNA]</scope>
    <source>
        <strain evidence="2">B10K-DU-017-47</strain>
    </source>
</reference>
<protein>
    <submittedName>
        <fullName evidence="2">AGAP3 protein</fullName>
    </submittedName>
</protein>
<keyword evidence="1" id="KW-0863">Zinc-finger</keyword>
<accession>A0A7K5FT03</accession>
<keyword evidence="1" id="KW-0479">Metal-binding</keyword>
<dbReference type="GO" id="GO:0008270">
    <property type="term" value="F:zinc ion binding"/>
    <property type="evidence" value="ECO:0007669"/>
    <property type="project" value="UniProtKB-KW"/>
</dbReference>
<keyword evidence="1" id="KW-0862">Zinc</keyword>
<feature type="non-terminal residue" evidence="2">
    <location>
        <position position="115"/>
    </location>
</feature>
<feature type="non-terminal residue" evidence="2">
    <location>
        <position position="1"/>
    </location>
</feature>
<evidence type="ECO:0000256" key="1">
    <source>
        <dbReference type="ARBA" id="ARBA00022771"/>
    </source>
</evidence>
<dbReference type="PANTHER" id="PTHR45819:SF3">
    <property type="entry name" value="ARF-GAP WITH GTPASE, ANK REPEAT AND PH DOMAIN-CONTAINING PROTEIN 2"/>
    <property type="match status" value="1"/>
</dbReference>
<dbReference type="InterPro" id="IPR051282">
    <property type="entry name" value="Arf-GAP_GTPase_ANK_PH"/>
</dbReference>
<dbReference type="GO" id="GO:0003924">
    <property type="term" value="F:GTPase activity"/>
    <property type="evidence" value="ECO:0007669"/>
    <property type="project" value="TreeGrafter"/>
</dbReference>
<dbReference type="Gene3D" id="1.25.40.20">
    <property type="entry name" value="Ankyrin repeat-containing domain"/>
    <property type="match status" value="1"/>
</dbReference>
<dbReference type="AlphaFoldDB" id="A0A7K5FT03"/>
<organism evidence="2 3">
    <name type="scientific">Probosciger aterrimus</name>
    <name type="common">Palm cockatoo</name>
    <dbReference type="NCBI Taxonomy" id="141839"/>
    <lineage>
        <taxon>Eukaryota</taxon>
        <taxon>Metazoa</taxon>
        <taxon>Chordata</taxon>
        <taxon>Craniata</taxon>
        <taxon>Vertebrata</taxon>
        <taxon>Euteleostomi</taxon>
        <taxon>Archelosauria</taxon>
        <taxon>Archosauria</taxon>
        <taxon>Dinosauria</taxon>
        <taxon>Saurischia</taxon>
        <taxon>Theropoda</taxon>
        <taxon>Coelurosauria</taxon>
        <taxon>Aves</taxon>
        <taxon>Neognathae</taxon>
        <taxon>Neoaves</taxon>
        <taxon>Telluraves</taxon>
        <taxon>Australaves</taxon>
        <taxon>Psittaciformes</taxon>
        <taxon>Cacatuidae</taxon>
        <taxon>Probosciger</taxon>
    </lineage>
</organism>
<evidence type="ECO:0000313" key="3">
    <source>
        <dbReference type="Proteomes" id="UP000562415"/>
    </source>
</evidence>